<organism evidence="4">
    <name type="scientific">hydrothermal vent metagenome</name>
    <dbReference type="NCBI Taxonomy" id="652676"/>
    <lineage>
        <taxon>unclassified sequences</taxon>
        <taxon>metagenomes</taxon>
        <taxon>ecological metagenomes</taxon>
    </lineage>
</organism>
<dbReference type="AlphaFoldDB" id="A0A3B0VTH0"/>
<dbReference type="InterPro" id="IPR020845">
    <property type="entry name" value="AMP-binding_CS"/>
</dbReference>
<dbReference type="InterPro" id="IPR000873">
    <property type="entry name" value="AMP-dep_synth/lig_dom"/>
</dbReference>
<protein>
    <submittedName>
        <fullName evidence="4">Polyketide synthase modules and related proteins</fullName>
    </submittedName>
</protein>
<proteinExistence type="predicted"/>
<dbReference type="PANTHER" id="PTHR44845:SF6">
    <property type="entry name" value="BETA-ALANINE-ACTIVATING ENZYME"/>
    <property type="match status" value="1"/>
</dbReference>
<dbReference type="Pfam" id="PF00501">
    <property type="entry name" value="AMP-binding"/>
    <property type="match status" value="1"/>
</dbReference>
<evidence type="ECO:0000259" key="3">
    <source>
        <dbReference type="Pfam" id="PF00501"/>
    </source>
</evidence>
<evidence type="ECO:0000256" key="1">
    <source>
        <dbReference type="ARBA" id="ARBA00022450"/>
    </source>
</evidence>
<keyword evidence="2" id="KW-0597">Phosphoprotein</keyword>
<dbReference type="SUPFAM" id="SSF56801">
    <property type="entry name" value="Acetyl-CoA synthetase-like"/>
    <property type="match status" value="1"/>
</dbReference>
<dbReference type="PANTHER" id="PTHR44845">
    <property type="entry name" value="CARRIER DOMAIN-CONTAINING PROTEIN"/>
    <property type="match status" value="1"/>
</dbReference>
<sequence>MDSDWATIAQESEVNPTSSVTLDDLLYIIYTSGSTGKPKGVALPQRAIANLTAWQLNNSGCGLGDKTLQFTTLSFDVSCQEIFATLCSGGTLVMIDEEIRRDPEQLAQLIAEKEVNRIFLPFVALQQLAEAFAAQPDLNLHLRELITAGEQLQTTPALVALFQRLPNCRLINQYGPSETHVTTAYALPTDPTAWDALPPIGKPIANTQIYLVNPFMQPVPIGVPGELLIGGDNVARGYLNRDELTAEKFIDLRFTIDDLQFNRQS</sequence>
<evidence type="ECO:0000313" key="4">
    <source>
        <dbReference type="EMBL" id="VAW42372.1"/>
    </source>
</evidence>
<evidence type="ECO:0000256" key="2">
    <source>
        <dbReference type="ARBA" id="ARBA00022553"/>
    </source>
</evidence>
<feature type="domain" description="AMP-dependent synthetase/ligase" evidence="3">
    <location>
        <begin position="14"/>
        <end position="239"/>
    </location>
</feature>
<keyword evidence="1" id="KW-0596">Phosphopantetheine</keyword>
<name>A0A3B0VTH0_9ZZZZ</name>
<dbReference type="PROSITE" id="PS00455">
    <property type="entry name" value="AMP_BINDING"/>
    <property type="match status" value="1"/>
</dbReference>
<accession>A0A3B0VTH0</accession>
<dbReference type="Gene3D" id="2.30.38.10">
    <property type="entry name" value="Luciferase, Domain 3"/>
    <property type="match status" value="1"/>
</dbReference>
<reference evidence="4" key="1">
    <citation type="submission" date="2018-06" db="EMBL/GenBank/DDBJ databases">
        <authorList>
            <person name="Zhirakovskaya E."/>
        </authorList>
    </citation>
    <scope>NUCLEOTIDE SEQUENCE</scope>
</reference>
<dbReference type="InterPro" id="IPR020459">
    <property type="entry name" value="AMP-binding"/>
</dbReference>
<dbReference type="PRINTS" id="PR00154">
    <property type="entry name" value="AMPBINDING"/>
</dbReference>
<dbReference type="EMBL" id="UOEU01000913">
    <property type="protein sequence ID" value="VAW42372.1"/>
    <property type="molecule type" value="Genomic_DNA"/>
</dbReference>
<gene>
    <name evidence="4" type="ORF">MNBD_CHLOROFLEXI01-5236</name>
</gene>
<dbReference type="Gene3D" id="3.40.50.980">
    <property type="match status" value="2"/>
</dbReference>